<keyword evidence="5 8" id="KW-1133">Transmembrane helix</keyword>
<keyword evidence="3 7" id="KW-1003">Cell membrane</keyword>
<feature type="transmembrane region" description="Helical" evidence="8">
    <location>
        <begin position="117"/>
        <end position="133"/>
    </location>
</feature>
<feature type="transmembrane region" description="Helical" evidence="8">
    <location>
        <begin position="315"/>
        <end position="337"/>
    </location>
</feature>
<accession>A0A239FJD9</accession>
<proteinExistence type="inferred from homology"/>
<keyword evidence="10" id="KW-1185">Reference proteome</keyword>
<evidence type="ECO:0000256" key="8">
    <source>
        <dbReference type="SAM" id="Phobius"/>
    </source>
</evidence>
<reference evidence="9 10" key="1">
    <citation type="submission" date="2017-06" db="EMBL/GenBank/DDBJ databases">
        <authorList>
            <person name="Kim H.J."/>
            <person name="Triplett B.A."/>
        </authorList>
    </citation>
    <scope>NUCLEOTIDE SEQUENCE [LARGE SCALE GENOMIC DNA]</scope>
    <source>
        <strain evidence="9 10">DSM 19307</strain>
    </source>
</reference>
<evidence type="ECO:0000256" key="5">
    <source>
        <dbReference type="ARBA" id="ARBA00022989"/>
    </source>
</evidence>
<feature type="transmembrane region" description="Helical" evidence="8">
    <location>
        <begin position="6"/>
        <end position="22"/>
    </location>
</feature>
<dbReference type="PANTHER" id="PTHR13285:SF18">
    <property type="entry name" value="PROTEIN-CYSTEINE N-PALMITOYLTRANSFERASE RASP"/>
    <property type="match status" value="1"/>
</dbReference>
<protein>
    <submittedName>
        <fullName evidence="9">D-alanyl-lipoteichoic acid acyltransferase DltB, MBOAT superfamily</fullName>
    </submittedName>
</protein>
<dbReference type="Pfam" id="PF03062">
    <property type="entry name" value="MBOAT"/>
    <property type="match status" value="1"/>
</dbReference>
<dbReference type="InterPro" id="IPR028362">
    <property type="entry name" value="AlgI"/>
</dbReference>
<comment type="similarity">
    <text evidence="2 7">Belongs to the membrane-bound acyltransferase family.</text>
</comment>
<comment type="subcellular location">
    <subcellularLocation>
        <location evidence="1">Cell membrane</location>
        <topology evidence="1">Multi-pass membrane protein</topology>
    </subcellularLocation>
</comment>
<evidence type="ECO:0000313" key="10">
    <source>
        <dbReference type="Proteomes" id="UP000198393"/>
    </source>
</evidence>
<evidence type="ECO:0000256" key="6">
    <source>
        <dbReference type="ARBA" id="ARBA00023136"/>
    </source>
</evidence>
<evidence type="ECO:0000256" key="7">
    <source>
        <dbReference type="PIRNR" id="PIRNR016636"/>
    </source>
</evidence>
<keyword evidence="4 8" id="KW-0812">Transmembrane</keyword>
<sequence length="464" mass="54929">MLFNSLEFYIFLPIVFLLYHTFFTKSIQSRNTFLIFASYLFYGWWDWRFLILILISSVSDYILGLRIFTSVSKAKKKYYFILSLLINLGILGFFKYYNFFIQSFSELLEVVGLNPNIHTLSIILPVGISFYTFQTLSYSIDIYRGRMKPTKDFLSFLAFVSFFPQLVAGPIERASNLLPQFHKIRKFSYEYGRVGMKLILWGFFKKVCIADNLSGQVDIIFQSYESLGALDLMIGALFFAFQIYCDFSGYSDMAIGLGKLFGFDLMTNFKYPYFSENIGEFWRRWHISLSSWFRDYVFIPLGGSIGTKLFRIRNLIIVFTVSGLWHGANWTFIFWGFLNSIYYLPSLFIRFQSESKIRRYVSICATFFFTCLAWIFFRSPTISDAFQYIVHVFENQLILTGSYQFEFTLLLPFILFEWLGKKQIVPIMNLKLPFIWRYSTYLLLIFIIIFFGAFNEQSFIYFQF</sequence>
<dbReference type="AlphaFoldDB" id="A0A239FJD9"/>
<keyword evidence="7 9" id="KW-0012">Acyltransferase</keyword>
<gene>
    <name evidence="9" type="ORF">SAMN05421640_0674</name>
</gene>
<feature type="transmembrane region" description="Helical" evidence="8">
    <location>
        <begin position="357"/>
        <end position="377"/>
    </location>
</feature>
<dbReference type="InterPro" id="IPR051085">
    <property type="entry name" value="MB_O-acyltransferase"/>
</dbReference>
<evidence type="ECO:0000256" key="3">
    <source>
        <dbReference type="ARBA" id="ARBA00022475"/>
    </source>
</evidence>
<evidence type="ECO:0000256" key="2">
    <source>
        <dbReference type="ARBA" id="ARBA00010323"/>
    </source>
</evidence>
<dbReference type="PIRSF" id="PIRSF500217">
    <property type="entry name" value="AlgI"/>
    <property type="match status" value="1"/>
</dbReference>
<name>A0A239FJD9_EKHLU</name>
<feature type="transmembrane region" description="Helical" evidence="8">
    <location>
        <begin position="435"/>
        <end position="454"/>
    </location>
</feature>
<feature type="transmembrane region" description="Helical" evidence="8">
    <location>
        <begin position="397"/>
        <end position="415"/>
    </location>
</feature>
<dbReference type="InterPro" id="IPR024194">
    <property type="entry name" value="Ac/AlaTfrase_AlgI/DltB"/>
</dbReference>
<organism evidence="9 10">
    <name type="scientific">Ekhidna lutea</name>
    <dbReference type="NCBI Taxonomy" id="447679"/>
    <lineage>
        <taxon>Bacteria</taxon>
        <taxon>Pseudomonadati</taxon>
        <taxon>Bacteroidota</taxon>
        <taxon>Cytophagia</taxon>
        <taxon>Cytophagales</taxon>
        <taxon>Reichenbachiellaceae</taxon>
        <taxon>Ekhidna</taxon>
    </lineage>
</organism>
<evidence type="ECO:0000256" key="4">
    <source>
        <dbReference type="ARBA" id="ARBA00022692"/>
    </source>
</evidence>
<dbReference type="Proteomes" id="UP000198393">
    <property type="component" value="Unassembled WGS sequence"/>
</dbReference>
<dbReference type="GO" id="GO:0005886">
    <property type="term" value="C:plasma membrane"/>
    <property type="evidence" value="ECO:0007669"/>
    <property type="project" value="UniProtKB-SubCell"/>
</dbReference>
<dbReference type="InterPro" id="IPR004299">
    <property type="entry name" value="MBOAT_fam"/>
</dbReference>
<feature type="transmembrane region" description="Helical" evidence="8">
    <location>
        <begin position="51"/>
        <end position="71"/>
    </location>
</feature>
<keyword evidence="7 9" id="KW-0808">Transferase</keyword>
<evidence type="ECO:0000256" key="1">
    <source>
        <dbReference type="ARBA" id="ARBA00004651"/>
    </source>
</evidence>
<feature type="transmembrane region" description="Helical" evidence="8">
    <location>
        <begin position="153"/>
        <end position="171"/>
    </location>
</feature>
<keyword evidence="6 7" id="KW-0472">Membrane</keyword>
<dbReference type="PIRSF" id="PIRSF016636">
    <property type="entry name" value="AlgI_DltB"/>
    <property type="match status" value="1"/>
</dbReference>
<feature type="transmembrane region" description="Helical" evidence="8">
    <location>
        <begin position="78"/>
        <end position="97"/>
    </location>
</feature>
<dbReference type="OrthoDB" id="9805788at2"/>
<dbReference type="GO" id="GO:0016746">
    <property type="term" value="F:acyltransferase activity"/>
    <property type="evidence" value="ECO:0007669"/>
    <property type="project" value="UniProtKB-KW"/>
</dbReference>
<dbReference type="GO" id="GO:0042121">
    <property type="term" value="P:alginic acid biosynthetic process"/>
    <property type="evidence" value="ECO:0007669"/>
    <property type="project" value="InterPro"/>
</dbReference>
<evidence type="ECO:0000313" key="9">
    <source>
        <dbReference type="EMBL" id="SNS56352.1"/>
    </source>
</evidence>
<dbReference type="EMBL" id="FZPD01000001">
    <property type="protein sequence ID" value="SNS56352.1"/>
    <property type="molecule type" value="Genomic_DNA"/>
</dbReference>
<dbReference type="PANTHER" id="PTHR13285">
    <property type="entry name" value="ACYLTRANSFERASE"/>
    <property type="match status" value="1"/>
</dbReference>